<gene>
    <name evidence="1" type="ORF">C8J55DRAFT_424389</name>
</gene>
<sequence>LIPLISGAVSSKFIAALRSLTDFRYAGQAPRFSKTSSLCVQKALEEFHTNKSEILNLKARQLWGSNPKEFLQSVEPSICASGPVMQWTADIIEHVHIYLVKDPIQSGNNHDMEVFICRSLDC</sequence>
<protein>
    <submittedName>
        <fullName evidence="1">Uncharacterized protein</fullName>
    </submittedName>
</protein>
<accession>A0A9W9DV12</accession>
<reference evidence="1" key="2">
    <citation type="journal article" date="2023" name="Proc. Natl. Acad. Sci. U.S.A.">
        <title>A global phylogenomic analysis of the shiitake genus Lentinula.</title>
        <authorList>
            <person name="Sierra-Patev S."/>
            <person name="Min B."/>
            <person name="Naranjo-Ortiz M."/>
            <person name="Looney B."/>
            <person name="Konkel Z."/>
            <person name="Slot J.C."/>
            <person name="Sakamoto Y."/>
            <person name="Steenwyk J.L."/>
            <person name="Rokas A."/>
            <person name="Carro J."/>
            <person name="Camarero S."/>
            <person name="Ferreira P."/>
            <person name="Molpeceres G."/>
            <person name="Ruiz-Duenas F.J."/>
            <person name="Serrano A."/>
            <person name="Henrissat B."/>
            <person name="Drula E."/>
            <person name="Hughes K.W."/>
            <person name="Mata J.L."/>
            <person name="Ishikawa N.K."/>
            <person name="Vargas-Isla R."/>
            <person name="Ushijima S."/>
            <person name="Smith C.A."/>
            <person name="Donoghue J."/>
            <person name="Ahrendt S."/>
            <person name="Andreopoulos W."/>
            <person name="He G."/>
            <person name="LaButti K."/>
            <person name="Lipzen A."/>
            <person name="Ng V."/>
            <person name="Riley R."/>
            <person name="Sandor L."/>
            <person name="Barry K."/>
            <person name="Martinez A.T."/>
            <person name="Xiao Y."/>
            <person name="Gibbons J.G."/>
            <person name="Terashima K."/>
            <person name="Grigoriev I.V."/>
            <person name="Hibbett D."/>
        </authorList>
    </citation>
    <scope>NUCLEOTIDE SEQUENCE</scope>
    <source>
        <strain evidence="1">Sp2 HRB7682 ss15</strain>
    </source>
</reference>
<organism evidence="1 2">
    <name type="scientific">Lentinula lateritia</name>
    <dbReference type="NCBI Taxonomy" id="40482"/>
    <lineage>
        <taxon>Eukaryota</taxon>
        <taxon>Fungi</taxon>
        <taxon>Dikarya</taxon>
        <taxon>Basidiomycota</taxon>
        <taxon>Agaricomycotina</taxon>
        <taxon>Agaricomycetes</taxon>
        <taxon>Agaricomycetidae</taxon>
        <taxon>Agaricales</taxon>
        <taxon>Marasmiineae</taxon>
        <taxon>Omphalotaceae</taxon>
        <taxon>Lentinula</taxon>
    </lineage>
</organism>
<evidence type="ECO:0000313" key="1">
    <source>
        <dbReference type="EMBL" id="KAJ4486772.1"/>
    </source>
</evidence>
<evidence type="ECO:0000313" key="2">
    <source>
        <dbReference type="Proteomes" id="UP001150238"/>
    </source>
</evidence>
<dbReference type="AlphaFoldDB" id="A0A9W9DV12"/>
<comment type="caution">
    <text evidence="1">The sequence shown here is derived from an EMBL/GenBank/DDBJ whole genome shotgun (WGS) entry which is preliminary data.</text>
</comment>
<reference evidence="1" key="1">
    <citation type="submission" date="2022-08" db="EMBL/GenBank/DDBJ databases">
        <authorList>
            <consortium name="DOE Joint Genome Institute"/>
            <person name="Min B."/>
            <person name="Riley R."/>
            <person name="Sierra-Patev S."/>
            <person name="Naranjo-Ortiz M."/>
            <person name="Looney B."/>
            <person name="Konkel Z."/>
            <person name="Slot J.C."/>
            <person name="Sakamoto Y."/>
            <person name="Steenwyk J.L."/>
            <person name="Rokas A."/>
            <person name="Carro J."/>
            <person name="Camarero S."/>
            <person name="Ferreira P."/>
            <person name="Molpeceres G."/>
            <person name="Ruiz-Duenas F.J."/>
            <person name="Serrano A."/>
            <person name="Henrissat B."/>
            <person name="Drula E."/>
            <person name="Hughes K.W."/>
            <person name="Mata J.L."/>
            <person name="Ishikawa N.K."/>
            <person name="Vargas-Isla R."/>
            <person name="Ushijima S."/>
            <person name="Smith C.A."/>
            <person name="Ahrendt S."/>
            <person name="Andreopoulos W."/>
            <person name="He G."/>
            <person name="Labutti K."/>
            <person name="Lipzen A."/>
            <person name="Ng V."/>
            <person name="Sandor L."/>
            <person name="Barry K."/>
            <person name="Martinez A.T."/>
            <person name="Xiao Y."/>
            <person name="Gibbons J.G."/>
            <person name="Terashima K."/>
            <person name="Hibbett D.S."/>
            <person name="Grigoriev I.V."/>
        </authorList>
    </citation>
    <scope>NUCLEOTIDE SEQUENCE</scope>
    <source>
        <strain evidence="1">Sp2 HRB7682 ss15</strain>
    </source>
</reference>
<dbReference type="Proteomes" id="UP001150238">
    <property type="component" value="Unassembled WGS sequence"/>
</dbReference>
<proteinExistence type="predicted"/>
<dbReference type="EMBL" id="JANVFS010000010">
    <property type="protein sequence ID" value="KAJ4486772.1"/>
    <property type="molecule type" value="Genomic_DNA"/>
</dbReference>
<feature type="non-terminal residue" evidence="1">
    <location>
        <position position="1"/>
    </location>
</feature>
<name>A0A9W9DV12_9AGAR</name>